<evidence type="ECO:0000313" key="2">
    <source>
        <dbReference type="Proteomes" id="UP001337305"/>
    </source>
</evidence>
<name>A0ABU7XZU9_9FLAO</name>
<organism evidence="1 2">
    <name type="scientific">Flavivirga spongiicola</name>
    <dbReference type="NCBI Taxonomy" id="421621"/>
    <lineage>
        <taxon>Bacteria</taxon>
        <taxon>Pseudomonadati</taxon>
        <taxon>Bacteroidota</taxon>
        <taxon>Flavobacteriia</taxon>
        <taxon>Flavobacteriales</taxon>
        <taxon>Flavobacteriaceae</taxon>
        <taxon>Flavivirga</taxon>
    </lineage>
</organism>
<proteinExistence type="predicted"/>
<accession>A0ABU7XZU9</accession>
<comment type="caution">
    <text evidence="1">The sequence shown here is derived from an EMBL/GenBank/DDBJ whole genome shotgun (WGS) entry which is preliminary data.</text>
</comment>
<evidence type="ECO:0000313" key="1">
    <source>
        <dbReference type="EMBL" id="MEF3835934.1"/>
    </source>
</evidence>
<protein>
    <submittedName>
        <fullName evidence="1">Uncharacterized protein</fullName>
    </submittedName>
</protein>
<gene>
    <name evidence="1" type="ORF">N1F79_22620</name>
</gene>
<dbReference type="RefSeq" id="WP_303308210.1">
    <property type="nucleotide sequence ID" value="NZ_JAUOEO010000001.1"/>
</dbReference>
<dbReference type="EMBL" id="JAODOP010000004">
    <property type="protein sequence ID" value="MEF3835934.1"/>
    <property type="molecule type" value="Genomic_DNA"/>
</dbReference>
<keyword evidence="2" id="KW-1185">Reference proteome</keyword>
<dbReference type="Proteomes" id="UP001337305">
    <property type="component" value="Unassembled WGS sequence"/>
</dbReference>
<reference evidence="1 2" key="1">
    <citation type="submission" date="2022-09" db="EMBL/GenBank/DDBJ databases">
        <title>Genome sequencing of Flavivirga sp. MEBiC05379.</title>
        <authorList>
            <person name="Oh H.-M."/>
            <person name="Kwon K.K."/>
            <person name="Park M.J."/>
            <person name="Yang S.-H."/>
        </authorList>
    </citation>
    <scope>NUCLEOTIDE SEQUENCE [LARGE SCALE GENOMIC DNA]</scope>
    <source>
        <strain evidence="1 2">MEBiC05379</strain>
    </source>
</reference>
<sequence>MKVNKQNKIEQEIIKKSNHLEYLKFEMIDDIWVVSLNDLAGYTIVKGYGETIIEAINDMHRGVI</sequence>